<dbReference type="AlphaFoldDB" id="K6V614"/>
<feature type="binding site" evidence="16">
    <location>
        <begin position="271"/>
        <end position="277"/>
    </location>
    <ligand>
        <name>NADP(+)</name>
        <dbReference type="ChEBI" id="CHEBI:58349"/>
    </ligand>
</feature>
<feature type="binding site" evidence="16">
    <location>
        <position position="209"/>
    </location>
    <ligand>
        <name>substrate</name>
    </ligand>
</feature>
<evidence type="ECO:0000256" key="6">
    <source>
        <dbReference type="ARBA" id="ARBA00022619"/>
    </source>
</evidence>
<evidence type="ECO:0000256" key="2">
    <source>
        <dbReference type="ARBA" id="ARBA00004882"/>
    </source>
</evidence>
<feature type="binding site" evidence="17">
    <location>
        <position position="78"/>
    </location>
    <ligand>
        <name>Zn(2+)</name>
        <dbReference type="ChEBI" id="CHEBI:29105"/>
        <note>catalytic</note>
    </ligand>
</feature>
<evidence type="ECO:0000313" key="20">
    <source>
        <dbReference type="Proteomes" id="UP000008495"/>
    </source>
</evidence>
<dbReference type="InterPro" id="IPR004794">
    <property type="entry name" value="Eubact_RibD"/>
</dbReference>
<dbReference type="NCBIfam" id="TIGR00326">
    <property type="entry name" value="eubact_ribD"/>
    <property type="match status" value="1"/>
</dbReference>
<feature type="domain" description="CMP/dCMP-type deaminase" evidence="18">
    <location>
        <begin position="4"/>
        <end position="125"/>
    </location>
</feature>
<dbReference type="PANTHER" id="PTHR38011">
    <property type="entry name" value="DIHYDROFOLATE REDUCTASE FAMILY PROTEIN (AFU_ORTHOLOGUE AFUA_8G06820)"/>
    <property type="match status" value="1"/>
</dbReference>
<evidence type="ECO:0000256" key="7">
    <source>
        <dbReference type="ARBA" id="ARBA00022723"/>
    </source>
</evidence>
<feature type="binding site" evidence="16">
    <location>
        <position position="198"/>
    </location>
    <ligand>
        <name>NADP(+)</name>
        <dbReference type="ChEBI" id="CHEBI:58349"/>
    </ligand>
</feature>
<evidence type="ECO:0000256" key="3">
    <source>
        <dbReference type="ARBA" id="ARBA00004910"/>
    </source>
</evidence>
<feature type="binding site" evidence="16">
    <location>
        <position position="269"/>
    </location>
    <ligand>
        <name>substrate</name>
    </ligand>
</feature>
<keyword evidence="10 14" id="KW-0560">Oxidoreductase</keyword>
<evidence type="ECO:0000256" key="13">
    <source>
        <dbReference type="ARBA" id="ARBA00049886"/>
    </source>
</evidence>
<organism evidence="19 20">
    <name type="scientific">Austwickia chelonae NBRC 105200</name>
    <dbReference type="NCBI Taxonomy" id="1184607"/>
    <lineage>
        <taxon>Bacteria</taxon>
        <taxon>Bacillati</taxon>
        <taxon>Actinomycetota</taxon>
        <taxon>Actinomycetes</taxon>
        <taxon>Micrococcales</taxon>
        <taxon>Dermatophilaceae</taxon>
        <taxon>Austwickia</taxon>
    </lineage>
</organism>
<gene>
    <name evidence="19" type="primary">ribG</name>
    <name evidence="19" type="ORF">AUCHE_05_05830</name>
</gene>
<accession>K6V614</accession>
<dbReference type="Gene3D" id="3.40.140.10">
    <property type="entry name" value="Cytidine Deaminase, domain 2"/>
    <property type="match status" value="1"/>
</dbReference>
<keyword evidence="9 14" id="KW-0521">NADP</keyword>
<keyword evidence="20" id="KW-1185">Reference proteome</keyword>
<dbReference type="Proteomes" id="UP000008495">
    <property type="component" value="Unassembled WGS sequence"/>
</dbReference>
<keyword evidence="8 14" id="KW-0862">Zinc</keyword>
<evidence type="ECO:0000256" key="12">
    <source>
        <dbReference type="ARBA" id="ARBA00049861"/>
    </source>
</evidence>
<protein>
    <recommendedName>
        <fullName evidence="14">Riboflavin biosynthesis protein RibD</fullName>
    </recommendedName>
    <domain>
        <recommendedName>
            <fullName evidence="14">Diaminohydroxyphosphoribosylaminopyrimidine deaminase</fullName>
            <shortName evidence="14">DRAP deaminase</shortName>
            <ecNumber evidence="14">3.5.4.26</ecNumber>
        </recommendedName>
        <alternativeName>
            <fullName evidence="14">Riboflavin-specific deaminase</fullName>
        </alternativeName>
    </domain>
    <domain>
        <recommendedName>
            <fullName evidence="14">5-amino-6-(5-phosphoribosylamino)uracil reductase</fullName>
            <ecNumber evidence="14">1.1.1.193</ecNumber>
        </recommendedName>
        <alternativeName>
            <fullName evidence="14">HTP reductase</fullName>
        </alternativeName>
    </domain>
</protein>
<keyword evidence="6 14" id="KW-0686">Riboflavin biosynthesis</keyword>
<dbReference type="InterPro" id="IPR050765">
    <property type="entry name" value="Riboflavin_Biosynth_HTPR"/>
</dbReference>
<dbReference type="InterPro" id="IPR016193">
    <property type="entry name" value="Cytidine_deaminase-like"/>
</dbReference>
<dbReference type="UniPathway" id="UPA00275">
    <property type="reaction ID" value="UER00401"/>
</dbReference>
<keyword evidence="11" id="KW-0511">Multifunctional enzyme</keyword>
<feature type="binding site" evidence="16">
    <location>
        <position position="186"/>
    </location>
    <ligand>
        <name>substrate</name>
    </ligand>
</feature>
<evidence type="ECO:0000256" key="8">
    <source>
        <dbReference type="ARBA" id="ARBA00022833"/>
    </source>
</evidence>
<dbReference type="eggNOG" id="COG1985">
    <property type="taxonomic scope" value="Bacteria"/>
</dbReference>
<dbReference type="GO" id="GO:0008270">
    <property type="term" value="F:zinc ion binding"/>
    <property type="evidence" value="ECO:0007669"/>
    <property type="project" value="InterPro"/>
</dbReference>
<dbReference type="EC" id="1.1.1.193" evidence="14"/>
<dbReference type="Pfam" id="PF01872">
    <property type="entry name" value="RibD_C"/>
    <property type="match status" value="1"/>
</dbReference>
<dbReference type="GO" id="GO:0008835">
    <property type="term" value="F:diaminohydroxyphosphoribosylaminopyrimidine deaminase activity"/>
    <property type="evidence" value="ECO:0007669"/>
    <property type="project" value="UniProtKB-EC"/>
</dbReference>
<dbReference type="eggNOG" id="COG0117">
    <property type="taxonomic scope" value="Bacteria"/>
</dbReference>
<evidence type="ECO:0000256" key="14">
    <source>
        <dbReference type="PIRNR" id="PIRNR006769"/>
    </source>
</evidence>
<dbReference type="InterPro" id="IPR002734">
    <property type="entry name" value="RibDG_C"/>
</dbReference>
<feature type="binding site" evidence="16">
    <location>
        <position position="172"/>
    </location>
    <ligand>
        <name>NADP(+)</name>
        <dbReference type="ChEBI" id="CHEBI:58349"/>
    </ligand>
</feature>
<comment type="similarity">
    <text evidence="5 14">In the C-terminal section; belongs to the HTP reductase family.</text>
</comment>
<dbReference type="EMBL" id="BAGZ01000005">
    <property type="protein sequence ID" value="GAB77668.1"/>
    <property type="molecule type" value="Genomic_DNA"/>
</dbReference>
<dbReference type="InterPro" id="IPR016192">
    <property type="entry name" value="APOBEC/CMP_deaminase_Zn-bd"/>
</dbReference>
<comment type="cofactor">
    <cofactor evidence="14 17">
        <name>Zn(2+)</name>
        <dbReference type="ChEBI" id="CHEBI:29105"/>
    </cofactor>
    <text evidence="14 17">Binds 1 zinc ion.</text>
</comment>
<keyword evidence="14" id="KW-0378">Hydrolase</keyword>
<comment type="pathway">
    <text evidence="3 14">Cofactor biosynthesis; riboflavin biosynthesis; 5-amino-6-(D-ribitylamino)uracil from GTP: step 3/4.</text>
</comment>
<evidence type="ECO:0000256" key="9">
    <source>
        <dbReference type="ARBA" id="ARBA00022857"/>
    </source>
</evidence>
<comment type="caution">
    <text evidence="19">The sequence shown here is derived from an EMBL/GenBank/DDBJ whole genome shotgun (WGS) entry which is preliminary data.</text>
</comment>
<dbReference type="PIRSF" id="PIRSF006769">
    <property type="entry name" value="RibD"/>
    <property type="match status" value="1"/>
</dbReference>
<dbReference type="InterPro" id="IPR002125">
    <property type="entry name" value="CMP_dCMP_dom"/>
</dbReference>
<evidence type="ECO:0000256" key="4">
    <source>
        <dbReference type="ARBA" id="ARBA00005259"/>
    </source>
</evidence>
<dbReference type="GO" id="GO:0009231">
    <property type="term" value="P:riboflavin biosynthetic process"/>
    <property type="evidence" value="ECO:0007669"/>
    <property type="project" value="UniProtKB-UniPathway"/>
</dbReference>
<feature type="binding site" evidence="16">
    <location>
        <position position="156"/>
    </location>
    <ligand>
        <name>NADP(+)</name>
        <dbReference type="ChEBI" id="CHEBI:58349"/>
    </ligand>
</feature>
<comment type="catalytic activity">
    <reaction evidence="12 14">
        <text>5-amino-6-(5-phospho-D-ribitylamino)uracil + NADP(+) = 5-amino-6-(5-phospho-D-ribosylamino)uracil + NADPH + H(+)</text>
        <dbReference type="Rhea" id="RHEA:17845"/>
        <dbReference type="ChEBI" id="CHEBI:15378"/>
        <dbReference type="ChEBI" id="CHEBI:57783"/>
        <dbReference type="ChEBI" id="CHEBI:58349"/>
        <dbReference type="ChEBI" id="CHEBI:58421"/>
        <dbReference type="ChEBI" id="CHEBI:58453"/>
        <dbReference type="EC" id="1.1.1.193"/>
    </reaction>
</comment>
<reference evidence="19 20" key="1">
    <citation type="submission" date="2012-08" db="EMBL/GenBank/DDBJ databases">
        <title>Whole genome shotgun sequence of Austwickia chelonae NBRC 105200.</title>
        <authorList>
            <person name="Yoshida I."/>
            <person name="Hosoyama A."/>
            <person name="Tsuchikane K."/>
            <person name="Katsumata H."/>
            <person name="Ando Y."/>
            <person name="Ohji S."/>
            <person name="Hamada M."/>
            <person name="Tamura T."/>
            <person name="Yamazoe A."/>
            <person name="Yamazaki S."/>
            <person name="Fujita N."/>
        </authorList>
    </citation>
    <scope>NUCLEOTIDE SEQUENCE [LARGE SCALE GENOMIC DNA]</scope>
    <source>
        <strain evidence="19 20">NBRC 105200</strain>
    </source>
</reference>
<evidence type="ECO:0000256" key="16">
    <source>
        <dbReference type="PIRSR" id="PIRSR006769-2"/>
    </source>
</evidence>
<evidence type="ECO:0000256" key="17">
    <source>
        <dbReference type="PIRSR" id="PIRSR006769-3"/>
    </source>
</evidence>
<feature type="binding site" evidence="17">
    <location>
        <position position="87"/>
    </location>
    <ligand>
        <name>Zn(2+)</name>
        <dbReference type="ChEBI" id="CHEBI:29105"/>
        <note>catalytic</note>
    </ligand>
</feature>
<feature type="binding site" evidence="16">
    <location>
        <position position="170"/>
    </location>
    <ligand>
        <name>substrate</name>
    </ligand>
</feature>
<evidence type="ECO:0000313" key="19">
    <source>
        <dbReference type="EMBL" id="GAB77668.1"/>
    </source>
</evidence>
<dbReference type="Pfam" id="PF00383">
    <property type="entry name" value="dCMP_cyt_deam_1"/>
    <property type="match status" value="1"/>
</dbReference>
<dbReference type="CDD" id="cd01284">
    <property type="entry name" value="Riboflavin_deaminase-reductase"/>
    <property type="match status" value="1"/>
</dbReference>
<evidence type="ECO:0000256" key="5">
    <source>
        <dbReference type="ARBA" id="ARBA00007417"/>
    </source>
</evidence>
<dbReference type="PANTHER" id="PTHR38011:SF7">
    <property type="entry name" value="2,5-DIAMINO-6-RIBOSYLAMINO-4(3H)-PYRIMIDINONE 5'-PHOSPHATE REDUCTASE"/>
    <property type="match status" value="1"/>
</dbReference>
<comment type="similarity">
    <text evidence="4 14">In the N-terminal section; belongs to the cytidine and deoxycytidylate deaminase family.</text>
</comment>
<dbReference type="STRING" id="100225.SAMN05421595_1506"/>
<dbReference type="EC" id="3.5.4.26" evidence="14"/>
<comment type="pathway">
    <text evidence="2 14">Cofactor biosynthesis; riboflavin biosynthesis; 5-amino-6-(D-ribitylamino)uracil from GTP: step 2/4.</text>
</comment>
<comment type="function">
    <text evidence="1 14">Converts 2,5-diamino-6-(ribosylamino)-4(3h)-pyrimidinone 5'-phosphate into 5-amino-6-(ribosylamino)-2,4(1h,3h)-pyrimidinedione 5'-phosphate.</text>
</comment>
<comment type="catalytic activity">
    <reaction evidence="13 14">
        <text>2,5-diamino-6-hydroxy-4-(5-phosphoribosylamino)-pyrimidine + H2O + H(+) = 5-amino-6-(5-phospho-D-ribosylamino)uracil + NH4(+)</text>
        <dbReference type="Rhea" id="RHEA:21868"/>
        <dbReference type="ChEBI" id="CHEBI:15377"/>
        <dbReference type="ChEBI" id="CHEBI:15378"/>
        <dbReference type="ChEBI" id="CHEBI:28938"/>
        <dbReference type="ChEBI" id="CHEBI:58453"/>
        <dbReference type="ChEBI" id="CHEBI:58614"/>
        <dbReference type="EC" id="3.5.4.26"/>
    </reaction>
</comment>
<dbReference type="GO" id="GO:0008703">
    <property type="term" value="F:5-amino-6-(5-phosphoribosylamino)uracil reductase activity"/>
    <property type="evidence" value="ECO:0007669"/>
    <property type="project" value="UniProtKB-EC"/>
</dbReference>
<feature type="binding site" evidence="16">
    <location>
        <position position="202"/>
    </location>
    <ligand>
        <name>NADP(+)</name>
        <dbReference type="ChEBI" id="CHEBI:58349"/>
    </ligand>
</feature>
<evidence type="ECO:0000256" key="11">
    <source>
        <dbReference type="ARBA" id="ARBA00023268"/>
    </source>
</evidence>
<evidence type="ECO:0000256" key="1">
    <source>
        <dbReference type="ARBA" id="ARBA00002151"/>
    </source>
</evidence>
<sequence>MSSTADEEFMRIALAAAVLGPAADPNPQVGAAITDASGHLVAVGHHRGSGTPHAEIGALIQAGTRARGGTLYVTLEPCRHRGRTGPCTEALIGAGISRVVFAQEDPTEQAGGGSQVLAEAGIAVESGVLAEEATALNAFWSWAMYLGRPVVSWKYAATLDGRSAAVDGTSQWITGEEARADVHERRSQCGAIVVGTGTALTDDPQLTVRDSYGALTGRQPYRVVVGHRDLPDGAHLRDGSAPTLFLHTHDPAEVLAELHEREIRHVWLEGGPTLAGAFLEAGLVDEVVAYIAPMLLGAGPSALFGPQITTLAEAYRLQLQDVARLGDDIRLILNPVD</sequence>
<evidence type="ECO:0000256" key="10">
    <source>
        <dbReference type="ARBA" id="ARBA00023002"/>
    </source>
</evidence>
<feature type="active site" description="Proton donor" evidence="15">
    <location>
        <position position="55"/>
    </location>
</feature>
<keyword evidence="7 14" id="KW-0479">Metal-binding</keyword>
<dbReference type="SUPFAM" id="SSF53927">
    <property type="entry name" value="Cytidine deaminase-like"/>
    <property type="match status" value="1"/>
</dbReference>
<dbReference type="InterPro" id="IPR024072">
    <property type="entry name" value="DHFR-like_dom_sf"/>
</dbReference>
<evidence type="ECO:0000259" key="18">
    <source>
        <dbReference type="PROSITE" id="PS51747"/>
    </source>
</evidence>
<feature type="binding site" evidence="16">
    <location>
        <position position="206"/>
    </location>
    <ligand>
        <name>substrate</name>
    </ligand>
</feature>
<feature type="binding site" evidence="17">
    <location>
        <position position="53"/>
    </location>
    <ligand>
        <name>Zn(2+)</name>
        <dbReference type="ChEBI" id="CHEBI:29105"/>
        <note>catalytic</note>
    </ligand>
</feature>
<dbReference type="SUPFAM" id="SSF53597">
    <property type="entry name" value="Dihydrofolate reductase-like"/>
    <property type="match status" value="1"/>
</dbReference>
<dbReference type="PROSITE" id="PS51747">
    <property type="entry name" value="CYT_DCMP_DEAMINASES_2"/>
    <property type="match status" value="1"/>
</dbReference>
<dbReference type="PROSITE" id="PS00903">
    <property type="entry name" value="CYT_DCMP_DEAMINASES_1"/>
    <property type="match status" value="1"/>
</dbReference>
<dbReference type="RefSeq" id="WP_006502420.1">
    <property type="nucleotide sequence ID" value="NZ_BAGZ01000005.1"/>
</dbReference>
<evidence type="ECO:0000256" key="15">
    <source>
        <dbReference type="PIRSR" id="PIRSR006769-1"/>
    </source>
</evidence>
<name>K6V614_9MICO</name>
<proteinExistence type="inferred from homology"/>
<dbReference type="Gene3D" id="3.40.430.10">
    <property type="entry name" value="Dihydrofolate Reductase, subunit A"/>
    <property type="match status" value="2"/>
</dbReference>